<keyword evidence="3" id="KW-1185">Reference proteome</keyword>
<dbReference type="EMBL" id="JBHMQV010000001">
    <property type="protein sequence ID" value="MFC0842337.1"/>
    <property type="molecule type" value="Genomic_DNA"/>
</dbReference>
<dbReference type="Proteomes" id="UP001589887">
    <property type="component" value="Unassembled WGS sequence"/>
</dbReference>
<reference evidence="2 3" key="1">
    <citation type="submission" date="2024-09" db="EMBL/GenBank/DDBJ databases">
        <authorList>
            <person name="Sun Q."/>
            <person name="Mori K."/>
        </authorList>
    </citation>
    <scope>NUCLEOTIDE SEQUENCE [LARGE SCALE GENOMIC DNA]</scope>
    <source>
        <strain evidence="2 3">JCM 4557</strain>
    </source>
</reference>
<dbReference type="RefSeq" id="WP_394316204.1">
    <property type="nucleotide sequence ID" value="NZ_JBHMQV010000001.1"/>
</dbReference>
<evidence type="ECO:0000256" key="1">
    <source>
        <dbReference type="SAM" id="MobiDB-lite"/>
    </source>
</evidence>
<feature type="region of interest" description="Disordered" evidence="1">
    <location>
        <begin position="1"/>
        <end position="32"/>
    </location>
</feature>
<dbReference type="SUPFAM" id="SSF50249">
    <property type="entry name" value="Nucleic acid-binding proteins"/>
    <property type="match status" value="1"/>
</dbReference>
<evidence type="ECO:0000313" key="3">
    <source>
        <dbReference type="Proteomes" id="UP001589887"/>
    </source>
</evidence>
<accession>A0ABV6T984</accession>
<feature type="compositionally biased region" description="Polar residues" evidence="1">
    <location>
        <begin position="1"/>
        <end position="17"/>
    </location>
</feature>
<dbReference type="Gene3D" id="2.40.50.140">
    <property type="entry name" value="Nucleic acid-binding proteins"/>
    <property type="match status" value="1"/>
</dbReference>
<evidence type="ECO:0000313" key="2">
    <source>
        <dbReference type="EMBL" id="MFC0842337.1"/>
    </source>
</evidence>
<gene>
    <name evidence="2" type="ORF">ACFH04_01095</name>
</gene>
<organism evidence="2 3">
    <name type="scientific">Streptomyces noboritoensis</name>
    <dbReference type="NCBI Taxonomy" id="67337"/>
    <lineage>
        <taxon>Bacteria</taxon>
        <taxon>Bacillati</taxon>
        <taxon>Actinomycetota</taxon>
        <taxon>Actinomycetes</taxon>
        <taxon>Kitasatosporales</taxon>
        <taxon>Streptomycetaceae</taxon>
        <taxon>Streptomyces</taxon>
    </lineage>
</organism>
<sequence>MQVQTQSSGNPQPQSRRIAQIKLPDGSETTAYIPRGVKGAKEGSPVLIRDSRGAADLPDVWSRVAKVENRVRRRKLASDPAWYQQSHKGIPR</sequence>
<comment type="caution">
    <text evidence="2">The sequence shown here is derived from an EMBL/GenBank/DDBJ whole genome shotgun (WGS) entry which is preliminary data.</text>
</comment>
<protein>
    <submittedName>
        <fullName evidence="2">Uncharacterized protein</fullName>
    </submittedName>
</protein>
<proteinExistence type="predicted"/>
<dbReference type="InterPro" id="IPR012340">
    <property type="entry name" value="NA-bd_OB-fold"/>
</dbReference>
<name>A0ABV6T984_9ACTN</name>